<reference evidence="13 14" key="1">
    <citation type="submission" date="2020-08" db="EMBL/GenBank/DDBJ databases">
        <title>Genome sequence of Thermomonas brevis KACC 16975T.</title>
        <authorList>
            <person name="Hyun D.-W."/>
            <person name="Bae J.-W."/>
        </authorList>
    </citation>
    <scope>NUCLEOTIDE SEQUENCE [LARGE SCALE GENOMIC DNA]</scope>
    <source>
        <strain evidence="13 14">KACC 16975</strain>
    </source>
</reference>
<keyword evidence="10 11" id="KW-0472">Membrane</keyword>
<feature type="transmembrane region" description="Helical" evidence="11">
    <location>
        <begin position="37"/>
        <end position="57"/>
    </location>
</feature>
<evidence type="ECO:0000256" key="6">
    <source>
        <dbReference type="ARBA" id="ARBA00022692"/>
    </source>
</evidence>
<evidence type="ECO:0000313" key="14">
    <source>
        <dbReference type="Proteomes" id="UP000515977"/>
    </source>
</evidence>
<dbReference type="InterPro" id="IPR000412">
    <property type="entry name" value="ABC_2_transport"/>
</dbReference>
<organism evidence="13 14">
    <name type="scientific">Thermomonas brevis</name>
    <dbReference type="NCBI Taxonomy" id="215691"/>
    <lineage>
        <taxon>Bacteria</taxon>
        <taxon>Pseudomonadati</taxon>
        <taxon>Pseudomonadota</taxon>
        <taxon>Gammaproteobacteria</taxon>
        <taxon>Lysobacterales</taxon>
        <taxon>Lysobacteraceae</taxon>
        <taxon>Thermomonas</taxon>
    </lineage>
</organism>
<dbReference type="PROSITE" id="PS51012">
    <property type="entry name" value="ABC_TM2"/>
    <property type="match status" value="1"/>
</dbReference>
<dbReference type="Proteomes" id="UP000515977">
    <property type="component" value="Chromosome"/>
</dbReference>
<protein>
    <recommendedName>
        <fullName evidence="11">Transport permease protein</fullName>
    </recommendedName>
</protein>
<evidence type="ECO:0000256" key="5">
    <source>
        <dbReference type="ARBA" id="ARBA00022597"/>
    </source>
</evidence>
<comment type="subcellular location">
    <subcellularLocation>
        <location evidence="11">Cell inner membrane</location>
        <topology evidence="11">Multi-pass membrane protein</topology>
    </subcellularLocation>
    <subcellularLocation>
        <location evidence="1">Cell membrane</location>
        <topology evidence="1">Multi-pass membrane protein</topology>
    </subcellularLocation>
</comment>
<feature type="transmembrane region" description="Helical" evidence="11">
    <location>
        <begin position="238"/>
        <end position="259"/>
    </location>
</feature>
<evidence type="ECO:0000256" key="10">
    <source>
        <dbReference type="ARBA" id="ARBA00023136"/>
    </source>
</evidence>
<evidence type="ECO:0000256" key="11">
    <source>
        <dbReference type="RuleBase" id="RU361157"/>
    </source>
</evidence>
<keyword evidence="9" id="KW-0625">Polysaccharide transport</keyword>
<evidence type="ECO:0000256" key="4">
    <source>
        <dbReference type="ARBA" id="ARBA00022475"/>
    </source>
</evidence>
<sequence>MKPHFFSRSAGYVALWRTLVQQDLAVKYRGTLLGRAWPLLMPLMLLAIYGFVFGAVFRARWPGLAEGDHLGFALNLFLGLLVHGVLAESVGQAPSLFQRNSNFVRKIVFPLPVLVAVPLGSALFHMLLGVLLVALVNAIWGTGWQWQSLALPLILAPYVLMLYGISLVFAALGVYLRDLVQIVTVLVMLVLFTGTVFYPRTMVPSVFASIVGANPISWPTDALRGALLNGQWPGVMPLVVYGFVALLVLLFGALVFRALRPGFADVL</sequence>
<gene>
    <name evidence="13" type="ORF">H9L17_06915</name>
</gene>
<name>A0A7G9QWX3_9GAMM</name>
<keyword evidence="4 11" id="KW-1003">Cell membrane</keyword>
<evidence type="ECO:0000256" key="8">
    <source>
        <dbReference type="ARBA" id="ARBA00022989"/>
    </source>
</evidence>
<keyword evidence="3 11" id="KW-0813">Transport</keyword>
<dbReference type="InterPro" id="IPR047817">
    <property type="entry name" value="ABC2_TM_bact-type"/>
</dbReference>
<proteinExistence type="inferred from homology"/>
<dbReference type="PANTHER" id="PTHR30413">
    <property type="entry name" value="INNER MEMBRANE TRANSPORT PERMEASE"/>
    <property type="match status" value="1"/>
</dbReference>
<comment type="similarity">
    <text evidence="2 11">Belongs to the ABC-2 integral membrane protein family.</text>
</comment>
<dbReference type="Pfam" id="PF01061">
    <property type="entry name" value="ABC2_membrane"/>
    <property type="match status" value="1"/>
</dbReference>
<evidence type="ECO:0000256" key="2">
    <source>
        <dbReference type="ARBA" id="ARBA00007783"/>
    </source>
</evidence>
<dbReference type="KEGG" id="tbv:H9L17_06915"/>
<feature type="transmembrane region" description="Helical" evidence="11">
    <location>
        <begin position="146"/>
        <end position="172"/>
    </location>
</feature>
<dbReference type="GO" id="GO:0043190">
    <property type="term" value="C:ATP-binding cassette (ABC) transporter complex"/>
    <property type="evidence" value="ECO:0007669"/>
    <property type="project" value="InterPro"/>
</dbReference>
<keyword evidence="6 11" id="KW-0812">Transmembrane</keyword>
<dbReference type="GO" id="GO:0015774">
    <property type="term" value="P:polysaccharide transport"/>
    <property type="evidence" value="ECO:0007669"/>
    <property type="project" value="UniProtKB-KW"/>
</dbReference>
<evidence type="ECO:0000256" key="7">
    <source>
        <dbReference type="ARBA" id="ARBA00022903"/>
    </source>
</evidence>
<feature type="domain" description="ABC transmembrane type-2" evidence="12">
    <location>
        <begin position="33"/>
        <end position="259"/>
    </location>
</feature>
<dbReference type="PANTHER" id="PTHR30413:SF10">
    <property type="entry name" value="CAPSULE POLYSACCHARIDE EXPORT INNER-MEMBRANE PROTEIN CTRC"/>
    <property type="match status" value="1"/>
</dbReference>
<evidence type="ECO:0000256" key="9">
    <source>
        <dbReference type="ARBA" id="ARBA00023047"/>
    </source>
</evidence>
<evidence type="ECO:0000256" key="3">
    <source>
        <dbReference type="ARBA" id="ARBA00022448"/>
    </source>
</evidence>
<dbReference type="InterPro" id="IPR013525">
    <property type="entry name" value="ABC2_TM"/>
</dbReference>
<dbReference type="PIRSF" id="PIRSF006648">
    <property type="entry name" value="DrrB"/>
    <property type="match status" value="1"/>
</dbReference>
<feature type="transmembrane region" description="Helical" evidence="11">
    <location>
        <begin position="179"/>
        <end position="198"/>
    </location>
</feature>
<feature type="transmembrane region" description="Helical" evidence="11">
    <location>
        <begin position="69"/>
        <end position="86"/>
    </location>
</feature>
<dbReference type="EMBL" id="CP060711">
    <property type="protein sequence ID" value="QNN47848.1"/>
    <property type="molecule type" value="Genomic_DNA"/>
</dbReference>
<dbReference type="GO" id="GO:0140359">
    <property type="term" value="F:ABC-type transporter activity"/>
    <property type="evidence" value="ECO:0007669"/>
    <property type="project" value="InterPro"/>
</dbReference>
<keyword evidence="5" id="KW-0762">Sugar transport</keyword>
<feature type="transmembrane region" description="Helical" evidence="11">
    <location>
        <begin position="107"/>
        <end position="140"/>
    </location>
</feature>
<dbReference type="RefSeq" id="WP_187571592.1">
    <property type="nucleotide sequence ID" value="NZ_CP060711.1"/>
</dbReference>
<keyword evidence="14" id="KW-1185">Reference proteome</keyword>
<dbReference type="GO" id="GO:0015920">
    <property type="term" value="P:lipopolysaccharide transport"/>
    <property type="evidence" value="ECO:0007669"/>
    <property type="project" value="TreeGrafter"/>
</dbReference>
<keyword evidence="8 11" id="KW-1133">Transmembrane helix</keyword>
<dbReference type="AlphaFoldDB" id="A0A7G9QWX3"/>
<keyword evidence="7" id="KW-0972">Capsule biogenesis/degradation</keyword>
<evidence type="ECO:0000256" key="1">
    <source>
        <dbReference type="ARBA" id="ARBA00004651"/>
    </source>
</evidence>
<evidence type="ECO:0000313" key="13">
    <source>
        <dbReference type="EMBL" id="QNN47848.1"/>
    </source>
</evidence>
<evidence type="ECO:0000259" key="12">
    <source>
        <dbReference type="PROSITE" id="PS51012"/>
    </source>
</evidence>
<accession>A0A7G9QWX3</accession>